<dbReference type="Proteomes" id="UP000029558">
    <property type="component" value="Chromosome"/>
</dbReference>
<protein>
    <submittedName>
        <fullName evidence="1">Flagellar regulatory protein FleQ</fullName>
        <ecNumber evidence="1">3.6.1.15</ecNumber>
    </submittedName>
</protein>
<dbReference type="PROSITE" id="PS00676">
    <property type="entry name" value="SIGMA54_INTERACT_2"/>
    <property type="match status" value="1"/>
</dbReference>
<dbReference type="EC" id="3.6.1.15" evidence="1"/>
<dbReference type="FunFam" id="3.40.50.300:FF:000006">
    <property type="entry name" value="DNA-binding transcriptional regulator NtrC"/>
    <property type="match status" value="1"/>
</dbReference>
<dbReference type="GO" id="GO:0017111">
    <property type="term" value="F:ribonucleoside triphosphate phosphatase activity"/>
    <property type="evidence" value="ECO:0007669"/>
    <property type="project" value="UniProtKB-EC"/>
</dbReference>
<evidence type="ECO:0000313" key="2">
    <source>
        <dbReference type="Proteomes" id="UP000029558"/>
    </source>
</evidence>
<dbReference type="InterPro" id="IPR002078">
    <property type="entry name" value="Sigma_54_int"/>
</dbReference>
<dbReference type="InterPro" id="IPR058031">
    <property type="entry name" value="AAA_lid_NorR"/>
</dbReference>
<dbReference type="PROSITE" id="PS50045">
    <property type="entry name" value="SIGMA54_INTERACT_4"/>
    <property type="match status" value="1"/>
</dbReference>
<dbReference type="EMBL" id="CP012508">
    <property type="protein sequence ID" value="ALB21573.1"/>
    <property type="molecule type" value="Genomic_DNA"/>
</dbReference>
<name>A0A1L6TGL7_PISSA</name>
<dbReference type="InterPro" id="IPR025944">
    <property type="entry name" value="Sigma_54_int_dom_CS"/>
</dbReference>
<dbReference type="PROSITE" id="PS00688">
    <property type="entry name" value="SIGMA54_INTERACT_3"/>
    <property type="match status" value="1"/>
</dbReference>
<dbReference type="Pfam" id="PF06490">
    <property type="entry name" value="FleQ"/>
    <property type="match status" value="1"/>
</dbReference>
<dbReference type="CDD" id="cd00009">
    <property type="entry name" value="AAA"/>
    <property type="match status" value="1"/>
</dbReference>
<dbReference type="InterPro" id="IPR027417">
    <property type="entry name" value="P-loop_NTPase"/>
</dbReference>
<dbReference type="Pfam" id="PF02954">
    <property type="entry name" value="HTH_8"/>
    <property type="match status" value="1"/>
</dbReference>
<organism evidence="1 2">
    <name type="scientific">Piscirickettsia salmonis</name>
    <dbReference type="NCBI Taxonomy" id="1238"/>
    <lineage>
        <taxon>Bacteria</taxon>
        <taxon>Pseudomonadati</taxon>
        <taxon>Pseudomonadota</taxon>
        <taxon>Gammaproteobacteria</taxon>
        <taxon>Thiotrichales</taxon>
        <taxon>Piscirickettsiaceae</taxon>
        <taxon>Piscirickettsia</taxon>
    </lineage>
</organism>
<reference evidence="1 2" key="1">
    <citation type="journal article" date="2014" name="Genome Announc.">
        <title>Comparative Genome Analysis of Two Isolates of the Fish Pathogen Piscirickettsia salmonis from Different Hosts Reveals Major Differences in Virulence-Associated Secretion Systems.</title>
        <authorList>
            <person name="Bohle H."/>
            <person name="Henriquez P."/>
            <person name="Grothusen H."/>
            <person name="Navas E."/>
            <person name="Sandoval A."/>
            <person name="Bustamante F."/>
            <person name="Bustos P."/>
            <person name="Mancilla M."/>
        </authorList>
    </citation>
    <scope>NUCLEOTIDE SEQUENCE [LARGE SCALE GENOMIC DNA]</scope>
    <source>
        <strain evidence="2">B1-32597</strain>
    </source>
</reference>
<dbReference type="PANTHER" id="PTHR32071">
    <property type="entry name" value="TRANSCRIPTIONAL REGULATORY PROTEIN"/>
    <property type="match status" value="1"/>
</dbReference>
<keyword evidence="1" id="KW-0969">Cilium</keyword>
<keyword evidence="1" id="KW-0966">Cell projection</keyword>
<dbReference type="InterPro" id="IPR025943">
    <property type="entry name" value="Sigma_54_int_dom_ATP-bd_2"/>
</dbReference>
<accession>A0A1L6TGL7</accession>
<dbReference type="Gene3D" id="3.40.50.300">
    <property type="entry name" value="P-loop containing nucleotide triphosphate hydrolases"/>
    <property type="match status" value="1"/>
</dbReference>
<dbReference type="GO" id="GO:0005524">
    <property type="term" value="F:ATP binding"/>
    <property type="evidence" value="ECO:0007669"/>
    <property type="project" value="InterPro"/>
</dbReference>
<gene>
    <name evidence="1" type="primary">fleQ</name>
    <name evidence="1" type="ORF">KU39_389</name>
</gene>
<dbReference type="SMART" id="SM00382">
    <property type="entry name" value="AAA"/>
    <property type="match status" value="1"/>
</dbReference>
<dbReference type="SUPFAM" id="SSF46689">
    <property type="entry name" value="Homeodomain-like"/>
    <property type="match status" value="1"/>
</dbReference>
<keyword evidence="1" id="KW-0378">Hydrolase</keyword>
<keyword evidence="1" id="KW-0282">Flagellum</keyword>
<sequence>MLKQRVVIVSQCQVSANELKLLFEFMGENVAVCLNNDDWTMLLHDNDPLLLCVAHDALSHVFALYHELKHQNKIACECRFVVVAEPERIKRHYSAKELKNVCGYLVKPYRYAQLEQVLDNVQTAQTANEERLAAGRSEVQDELNQLLVGKSRAIRRVRQLIRQVAKSEVNVLILGCSGTGKEVVSQAIHRASVRAQQAFVPVNCGAIPADLLESELFGHEKGAFTGAIASRQGRFELAQKGTLFLDEIGDMPLNMQVKLLRVLQERTFERVGSNKALECDVRVIAATHRNLEELIEEGLFREDLFYRLNVFPIEMPSLAERSEDIPLLIKELVSRIQREGRGRIRFTAEALARLKNYHWPGNVRELANLVERLTVSYANRWVDVPQLPPKFLTAEDIEACNALDESDGPLYEETAPIDPIDIEANMVGPSTVHLPGEGVDLKSYLTTIEANLIQAALDQSNGVVAHAAKRLSIRRTTLVEKIRKLNLAGNQSEELSKA</sequence>
<dbReference type="Pfam" id="PF25601">
    <property type="entry name" value="AAA_lid_14"/>
    <property type="match status" value="1"/>
</dbReference>
<dbReference type="InterPro" id="IPR002197">
    <property type="entry name" value="HTH_Fis"/>
</dbReference>
<dbReference type="GO" id="GO:0006355">
    <property type="term" value="P:regulation of DNA-templated transcription"/>
    <property type="evidence" value="ECO:0007669"/>
    <property type="project" value="InterPro"/>
</dbReference>
<dbReference type="InterPro" id="IPR003593">
    <property type="entry name" value="AAA+_ATPase"/>
</dbReference>
<dbReference type="InterPro" id="IPR010518">
    <property type="entry name" value="FleQ"/>
</dbReference>
<proteinExistence type="predicted"/>
<dbReference type="RefSeq" id="WP_017378320.1">
    <property type="nucleotide sequence ID" value="NZ_CP012508.1"/>
</dbReference>
<evidence type="ECO:0000313" key="1">
    <source>
        <dbReference type="EMBL" id="ALB21573.1"/>
    </source>
</evidence>
<dbReference type="GO" id="GO:0043565">
    <property type="term" value="F:sequence-specific DNA binding"/>
    <property type="evidence" value="ECO:0007669"/>
    <property type="project" value="InterPro"/>
</dbReference>
<dbReference type="PRINTS" id="PR01590">
    <property type="entry name" value="HTHFIS"/>
</dbReference>
<dbReference type="Gene3D" id="1.10.8.60">
    <property type="match status" value="1"/>
</dbReference>
<dbReference type="OrthoDB" id="5297379at2"/>
<dbReference type="AlphaFoldDB" id="A0A1L6TGL7"/>
<dbReference type="InterPro" id="IPR009057">
    <property type="entry name" value="Homeodomain-like_sf"/>
</dbReference>
<dbReference type="PANTHER" id="PTHR32071:SF117">
    <property type="entry name" value="PTS-DEPENDENT DIHYDROXYACETONE KINASE OPERON REGULATORY PROTEIN-RELATED"/>
    <property type="match status" value="1"/>
</dbReference>
<dbReference type="Pfam" id="PF00158">
    <property type="entry name" value="Sigma54_activat"/>
    <property type="match status" value="1"/>
</dbReference>
<dbReference type="Gene3D" id="1.10.10.60">
    <property type="entry name" value="Homeodomain-like"/>
    <property type="match status" value="1"/>
</dbReference>
<dbReference type="SUPFAM" id="SSF52540">
    <property type="entry name" value="P-loop containing nucleoside triphosphate hydrolases"/>
    <property type="match status" value="1"/>
</dbReference>